<keyword evidence="2" id="KW-1185">Reference proteome</keyword>
<dbReference type="Pfam" id="PF26325">
    <property type="entry name" value="YhjD"/>
    <property type="match status" value="1"/>
</dbReference>
<gene>
    <name evidence="1" type="ORF">PghCCS26_28300</name>
</gene>
<name>A0ABQ6NKS7_9BACL</name>
<reference evidence="1 2" key="1">
    <citation type="submission" date="2023-05" db="EMBL/GenBank/DDBJ databases">
        <title>Draft genome of Paenibacillus sp. CCS26.</title>
        <authorList>
            <person name="Akita H."/>
            <person name="Shinto Y."/>
            <person name="Kimura Z."/>
        </authorList>
    </citation>
    <scope>NUCLEOTIDE SEQUENCE [LARGE SCALE GENOMIC DNA]</scope>
    <source>
        <strain evidence="1 2">CCS26</strain>
    </source>
</reference>
<dbReference type="Proteomes" id="UP001285921">
    <property type="component" value="Unassembled WGS sequence"/>
</dbReference>
<protein>
    <submittedName>
        <fullName evidence="1">Uncharacterized protein</fullName>
    </submittedName>
</protein>
<dbReference type="EMBL" id="BTCL01000008">
    <property type="protein sequence ID" value="GMK45702.1"/>
    <property type="molecule type" value="Genomic_DNA"/>
</dbReference>
<sequence length="131" mass="15221">MAIRYADEQVREREAPAYSAEDETTLVQRYVLLGIVMLVLDHDIRVMGTGSIKLPRLYESLLRGIQDRVLLEQAALRMQFRKAGIKLTGERRLKEGMETVYICRGSTKRCYLPWSYLKAESEQAIKQYFKS</sequence>
<dbReference type="InterPro" id="IPR058600">
    <property type="entry name" value="YhjD-like"/>
</dbReference>
<dbReference type="RefSeq" id="WP_317980325.1">
    <property type="nucleotide sequence ID" value="NZ_BTCL01000008.1"/>
</dbReference>
<accession>A0ABQ6NKS7</accession>
<evidence type="ECO:0000313" key="2">
    <source>
        <dbReference type="Proteomes" id="UP001285921"/>
    </source>
</evidence>
<evidence type="ECO:0000313" key="1">
    <source>
        <dbReference type="EMBL" id="GMK45702.1"/>
    </source>
</evidence>
<organism evidence="1 2">
    <name type="scientific">Paenibacillus glycanilyticus</name>
    <dbReference type="NCBI Taxonomy" id="126569"/>
    <lineage>
        <taxon>Bacteria</taxon>
        <taxon>Bacillati</taxon>
        <taxon>Bacillota</taxon>
        <taxon>Bacilli</taxon>
        <taxon>Bacillales</taxon>
        <taxon>Paenibacillaceae</taxon>
        <taxon>Paenibacillus</taxon>
    </lineage>
</organism>
<proteinExistence type="predicted"/>
<comment type="caution">
    <text evidence="1">The sequence shown here is derived from an EMBL/GenBank/DDBJ whole genome shotgun (WGS) entry which is preliminary data.</text>
</comment>